<keyword evidence="1" id="KW-1133">Transmembrane helix</keyword>
<evidence type="ECO:0000256" key="1">
    <source>
        <dbReference type="SAM" id="Phobius"/>
    </source>
</evidence>
<accession>S4VUV9</accession>
<protein>
    <submittedName>
        <fullName evidence="2">Uncharacterized protein</fullName>
    </submittedName>
</protein>
<evidence type="ECO:0000313" key="3">
    <source>
        <dbReference type="Proteomes" id="UP000201566"/>
    </source>
</evidence>
<keyword evidence="1" id="KW-0812">Transmembrane</keyword>
<dbReference type="EMBL" id="KC977570">
    <property type="protein sequence ID" value="AGO83200.1"/>
    <property type="molecule type" value="Genomic_DNA"/>
</dbReference>
<feature type="transmembrane region" description="Helical" evidence="1">
    <location>
        <begin position="34"/>
        <end position="59"/>
    </location>
</feature>
<organism evidence="2 3">
    <name type="scientific">Pandoravirus dulcis</name>
    <dbReference type="NCBI Taxonomy" id="1349409"/>
    <lineage>
        <taxon>Viruses</taxon>
        <taxon>Pandoravirus</taxon>
    </lineage>
</organism>
<gene>
    <name evidence="2" type="ORF">pdul_cds_950</name>
</gene>
<keyword evidence="1" id="KW-0472">Membrane</keyword>
<proteinExistence type="predicted"/>
<reference evidence="2 3" key="1">
    <citation type="journal article" date="2013" name="Science">
        <title>Pandoraviruses: amoeba viruses with genomes up to 2.5 Mb reaching that of parasitic eukaryotes.</title>
        <authorList>
            <person name="Philippe N."/>
            <person name="Legendre M."/>
            <person name="Doutre G."/>
            <person name="Coute Y."/>
            <person name="Poirot O."/>
            <person name="Lescot M."/>
            <person name="Arslan D."/>
            <person name="Seltzer V."/>
            <person name="Bertaux L."/>
            <person name="Bruley C."/>
            <person name="Garin J."/>
            <person name="Claverie J.M."/>
            <person name="Abergel C."/>
        </authorList>
    </citation>
    <scope>NUCLEOTIDE SEQUENCE [LARGE SCALE GENOMIC DNA]</scope>
    <source>
        <strain evidence="2">Melbourne</strain>
    </source>
</reference>
<dbReference type="Proteomes" id="UP000201566">
    <property type="component" value="Segment"/>
</dbReference>
<dbReference type="RefSeq" id="YP_008319869.1">
    <property type="nucleotide sequence ID" value="NC_021858.1"/>
</dbReference>
<name>S4VUV9_9VIRU</name>
<sequence length="105" mass="11489">MRRGRDEIDVEAALADGGDDSRVAVARWRWRRMLATVCALAALGLCAWTLGLAATSIGARSYAHVLAWGAIAVLGAGLLCWCVTRRSQPQLRRRRLGRPRCCALQ</sequence>
<evidence type="ECO:0000313" key="2">
    <source>
        <dbReference type="EMBL" id="AGO83200.1"/>
    </source>
</evidence>
<feature type="transmembrane region" description="Helical" evidence="1">
    <location>
        <begin position="65"/>
        <end position="84"/>
    </location>
</feature>
<dbReference type="KEGG" id="vg:16513116"/>
<dbReference type="GeneID" id="16513116"/>